<evidence type="ECO:0000256" key="7">
    <source>
        <dbReference type="ARBA" id="ARBA00022840"/>
    </source>
</evidence>
<dbReference type="GO" id="GO:0046104">
    <property type="term" value="P:thymidine metabolic process"/>
    <property type="evidence" value="ECO:0007669"/>
    <property type="project" value="TreeGrafter"/>
</dbReference>
<dbReference type="Proteomes" id="UP000655287">
    <property type="component" value="Unassembled WGS sequence"/>
</dbReference>
<feature type="region of interest" description="Disordered" evidence="9">
    <location>
        <begin position="1"/>
        <end position="70"/>
    </location>
</feature>
<proteinExistence type="inferred from homology"/>
<evidence type="ECO:0000256" key="3">
    <source>
        <dbReference type="ARBA" id="ARBA00022634"/>
    </source>
</evidence>
<evidence type="ECO:0000313" key="10">
    <source>
        <dbReference type="EMBL" id="GII80624.1"/>
    </source>
</evidence>
<name>A0A919V2C9_9ACTN</name>
<organism evidence="10 11">
    <name type="scientific">Sphaerisporangium rufum</name>
    <dbReference type="NCBI Taxonomy" id="1381558"/>
    <lineage>
        <taxon>Bacteria</taxon>
        <taxon>Bacillati</taxon>
        <taxon>Actinomycetota</taxon>
        <taxon>Actinomycetes</taxon>
        <taxon>Streptosporangiales</taxon>
        <taxon>Streptosporangiaceae</taxon>
        <taxon>Sphaerisporangium</taxon>
    </lineage>
</organism>
<dbReference type="SUPFAM" id="SSF52540">
    <property type="entry name" value="P-loop containing nucleoside triphosphate hydrolases"/>
    <property type="match status" value="1"/>
</dbReference>
<sequence length="314" mass="32477">MTDLTVQPPRASGPAAGPAALAPAEPPVAPAEPPVAPAGSSITPAERSADLAGPPVAPGGSSLPPAAPAAASSLPAATSSLTPAGSPVALAGPAPLAAPAPVTVAGSGTPAATLKFFYGPMDCGKSTLALQMNYNHARQGRRGLVLTKHDRSGGPRVTSRIGLGLDAVEVMDDLDLTGLVRAHERIDYLICDEACFYTVAQIEQLADLVDEHGVDVYAFGLASDFRSRMFPAAQRLFELADEVCRLQVEVLCWCGRPGRLNARVVDGVMARTGEQVVIADTDGAQVHYRVLCRRHHRAAELGGEHPAEISPVPA</sequence>
<dbReference type="Pfam" id="PF00265">
    <property type="entry name" value="TK"/>
    <property type="match status" value="1"/>
</dbReference>
<keyword evidence="4" id="KW-0808">Transferase</keyword>
<dbReference type="EMBL" id="BOOU01000076">
    <property type="protein sequence ID" value="GII80624.1"/>
    <property type="molecule type" value="Genomic_DNA"/>
</dbReference>
<evidence type="ECO:0000256" key="4">
    <source>
        <dbReference type="ARBA" id="ARBA00022679"/>
    </source>
</evidence>
<feature type="compositionally biased region" description="Pro residues" evidence="9">
    <location>
        <begin position="24"/>
        <end position="36"/>
    </location>
</feature>
<evidence type="ECO:0000256" key="8">
    <source>
        <dbReference type="RuleBase" id="RU004165"/>
    </source>
</evidence>
<evidence type="ECO:0000256" key="6">
    <source>
        <dbReference type="ARBA" id="ARBA00022777"/>
    </source>
</evidence>
<feature type="compositionally biased region" description="Low complexity" evidence="9">
    <location>
        <begin position="51"/>
        <end position="70"/>
    </location>
</feature>
<dbReference type="PANTHER" id="PTHR11441:SF0">
    <property type="entry name" value="THYMIDINE KINASE, CYTOSOLIC"/>
    <property type="match status" value="1"/>
</dbReference>
<keyword evidence="7" id="KW-0067">ATP-binding</keyword>
<comment type="caution">
    <text evidence="10">The sequence shown here is derived from an EMBL/GenBank/DDBJ whole genome shotgun (WGS) entry which is preliminary data.</text>
</comment>
<protein>
    <recommendedName>
        <fullName evidence="2">thymidine kinase</fullName>
        <ecNumber evidence="2">2.7.1.21</ecNumber>
    </recommendedName>
</protein>
<evidence type="ECO:0000256" key="9">
    <source>
        <dbReference type="SAM" id="MobiDB-lite"/>
    </source>
</evidence>
<feature type="compositionally biased region" description="Low complexity" evidence="9">
    <location>
        <begin position="8"/>
        <end position="23"/>
    </location>
</feature>
<dbReference type="NCBIfam" id="NF003297">
    <property type="entry name" value="PRK04296.1-2"/>
    <property type="match status" value="1"/>
</dbReference>
<evidence type="ECO:0000256" key="1">
    <source>
        <dbReference type="ARBA" id="ARBA00007587"/>
    </source>
</evidence>
<dbReference type="SUPFAM" id="SSF57716">
    <property type="entry name" value="Glucocorticoid receptor-like (DNA-binding domain)"/>
    <property type="match status" value="1"/>
</dbReference>
<accession>A0A919V2C9</accession>
<reference evidence="10" key="1">
    <citation type="submission" date="2021-01" db="EMBL/GenBank/DDBJ databases">
        <title>Whole genome shotgun sequence of Sphaerisporangium rufum NBRC 109079.</title>
        <authorList>
            <person name="Komaki H."/>
            <person name="Tamura T."/>
        </authorList>
    </citation>
    <scope>NUCLEOTIDE SEQUENCE</scope>
    <source>
        <strain evidence="10">NBRC 109079</strain>
    </source>
</reference>
<keyword evidence="3" id="KW-0237">DNA synthesis</keyword>
<dbReference type="Gene3D" id="3.40.50.300">
    <property type="entry name" value="P-loop containing nucleotide triphosphate hydrolases"/>
    <property type="match status" value="1"/>
</dbReference>
<keyword evidence="5" id="KW-0547">Nucleotide-binding</keyword>
<dbReference type="GO" id="GO:0004797">
    <property type="term" value="F:thymidine kinase activity"/>
    <property type="evidence" value="ECO:0007669"/>
    <property type="project" value="UniProtKB-EC"/>
</dbReference>
<keyword evidence="11" id="KW-1185">Reference proteome</keyword>
<comment type="similarity">
    <text evidence="1 8">Belongs to the thymidine kinase family.</text>
</comment>
<dbReference type="GO" id="GO:0071897">
    <property type="term" value="P:DNA biosynthetic process"/>
    <property type="evidence" value="ECO:0007669"/>
    <property type="project" value="UniProtKB-KW"/>
</dbReference>
<dbReference type="GO" id="GO:0005829">
    <property type="term" value="C:cytosol"/>
    <property type="evidence" value="ECO:0007669"/>
    <property type="project" value="TreeGrafter"/>
</dbReference>
<dbReference type="InterPro" id="IPR001267">
    <property type="entry name" value="Thymidine_kinase"/>
</dbReference>
<dbReference type="GO" id="GO:0005524">
    <property type="term" value="F:ATP binding"/>
    <property type="evidence" value="ECO:0007669"/>
    <property type="project" value="UniProtKB-KW"/>
</dbReference>
<dbReference type="RefSeq" id="WP_275412219.1">
    <property type="nucleotide sequence ID" value="NZ_BOOU01000076.1"/>
</dbReference>
<dbReference type="EC" id="2.7.1.21" evidence="2"/>
<evidence type="ECO:0000256" key="5">
    <source>
        <dbReference type="ARBA" id="ARBA00022741"/>
    </source>
</evidence>
<evidence type="ECO:0000256" key="2">
    <source>
        <dbReference type="ARBA" id="ARBA00012118"/>
    </source>
</evidence>
<dbReference type="InterPro" id="IPR027417">
    <property type="entry name" value="P-loop_NTPase"/>
</dbReference>
<dbReference type="PANTHER" id="PTHR11441">
    <property type="entry name" value="THYMIDINE KINASE"/>
    <property type="match status" value="1"/>
</dbReference>
<evidence type="ECO:0000313" key="11">
    <source>
        <dbReference type="Proteomes" id="UP000655287"/>
    </source>
</evidence>
<keyword evidence="6" id="KW-0418">Kinase</keyword>
<dbReference type="AlphaFoldDB" id="A0A919V2C9"/>
<dbReference type="Gene3D" id="3.30.60.20">
    <property type="match status" value="1"/>
</dbReference>
<gene>
    <name evidence="10" type="ORF">Sru01_56060</name>
</gene>